<dbReference type="EC" id="5.6.2.4" evidence="12"/>
<dbReference type="GO" id="GO:0005524">
    <property type="term" value="F:ATP binding"/>
    <property type="evidence" value="ECO:0007669"/>
    <property type="project" value="UniProtKB-UniRule"/>
</dbReference>
<comment type="catalytic activity">
    <reaction evidence="11">
        <text>Couples ATP hydrolysis with the unwinding of duplex DNA by translocating in the 3'-5' direction.</text>
        <dbReference type="EC" id="5.6.2.4"/>
    </reaction>
</comment>
<dbReference type="InterPro" id="IPR027417">
    <property type="entry name" value="P-loop_NTPase"/>
</dbReference>
<keyword evidence="5 15" id="KW-0347">Helicase</keyword>
<dbReference type="InterPro" id="IPR011604">
    <property type="entry name" value="PDDEXK-like_dom_sf"/>
</dbReference>
<dbReference type="Gene3D" id="1.10.486.10">
    <property type="entry name" value="PCRA, domain 4"/>
    <property type="match status" value="1"/>
</dbReference>
<dbReference type="PANTHER" id="PTHR11070:SF2">
    <property type="entry name" value="ATP-DEPENDENT DNA HELICASE SRS2"/>
    <property type="match status" value="1"/>
</dbReference>
<dbReference type="PANTHER" id="PTHR11070">
    <property type="entry name" value="UVRD / RECB / PCRA DNA HELICASE FAMILY MEMBER"/>
    <property type="match status" value="1"/>
</dbReference>
<dbReference type="PROSITE" id="PS51217">
    <property type="entry name" value="UVRD_HELICASE_CTER"/>
    <property type="match status" value="1"/>
</dbReference>
<dbReference type="SUPFAM" id="SSF52540">
    <property type="entry name" value="P-loop containing nucleoside triphosphate hydrolases"/>
    <property type="match status" value="1"/>
</dbReference>
<dbReference type="InterPro" id="IPR038726">
    <property type="entry name" value="PDDEXK_AddAB-type"/>
</dbReference>
<evidence type="ECO:0000256" key="4">
    <source>
        <dbReference type="ARBA" id="ARBA00022801"/>
    </source>
</evidence>
<comment type="catalytic activity">
    <reaction evidence="14">
        <text>ATP + H2O = ADP + phosphate + H(+)</text>
        <dbReference type="Rhea" id="RHEA:13065"/>
        <dbReference type="ChEBI" id="CHEBI:15377"/>
        <dbReference type="ChEBI" id="CHEBI:15378"/>
        <dbReference type="ChEBI" id="CHEBI:30616"/>
        <dbReference type="ChEBI" id="CHEBI:43474"/>
        <dbReference type="ChEBI" id="CHEBI:456216"/>
        <dbReference type="EC" id="5.6.2.4"/>
    </reaction>
</comment>
<keyword evidence="3" id="KW-0227">DNA damage</keyword>
<dbReference type="Gene3D" id="3.40.50.300">
    <property type="entry name" value="P-loop containing nucleotide triphosphate hydrolases"/>
    <property type="match status" value="3"/>
</dbReference>
<dbReference type="Pfam" id="PF00580">
    <property type="entry name" value="UvrD-helicase"/>
    <property type="match status" value="2"/>
</dbReference>
<accession>A0A9X0U5L0</accession>
<dbReference type="Pfam" id="PF13361">
    <property type="entry name" value="UvrD_C"/>
    <property type="match status" value="1"/>
</dbReference>
<dbReference type="Gene3D" id="3.90.320.10">
    <property type="match status" value="1"/>
</dbReference>
<keyword evidence="1" id="KW-0540">Nuclease</keyword>
<evidence type="ECO:0000313" key="18">
    <source>
        <dbReference type="EMBL" id="MBB5330548.1"/>
    </source>
</evidence>
<evidence type="ECO:0000256" key="13">
    <source>
        <dbReference type="ARBA" id="ARBA00034923"/>
    </source>
</evidence>
<keyword evidence="2 15" id="KW-0547">Nucleotide-binding</keyword>
<dbReference type="Proteomes" id="UP000535182">
    <property type="component" value="Unassembled WGS sequence"/>
</dbReference>
<dbReference type="InterPro" id="IPR014017">
    <property type="entry name" value="DNA_helicase_UvrD-like_C"/>
</dbReference>
<keyword evidence="8" id="KW-0238">DNA-binding</keyword>
<evidence type="ECO:0000259" key="16">
    <source>
        <dbReference type="PROSITE" id="PS51198"/>
    </source>
</evidence>
<evidence type="ECO:0000259" key="17">
    <source>
        <dbReference type="PROSITE" id="PS51217"/>
    </source>
</evidence>
<proteinExistence type="predicted"/>
<evidence type="ECO:0000256" key="3">
    <source>
        <dbReference type="ARBA" id="ARBA00022763"/>
    </source>
</evidence>
<evidence type="ECO:0000256" key="12">
    <source>
        <dbReference type="ARBA" id="ARBA00034808"/>
    </source>
</evidence>
<dbReference type="GO" id="GO:0033202">
    <property type="term" value="C:DNA helicase complex"/>
    <property type="evidence" value="ECO:0007669"/>
    <property type="project" value="TreeGrafter"/>
</dbReference>
<dbReference type="Pfam" id="PF12705">
    <property type="entry name" value="PDDEXK_1"/>
    <property type="match status" value="1"/>
</dbReference>
<dbReference type="EMBL" id="JACHEB010000010">
    <property type="protein sequence ID" value="MBB5330548.1"/>
    <property type="molecule type" value="Genomic_DNA"/>
</dbReference>
<dbReference type="InterPro" id="IPR000212">
    <property type="entry name" value="DNA_helicase_UvrD/REP"/>
</dbReference>
<feature type="binding site" evidence="15">
    <location>
        <begin position="54"/>
        <end position="61"/>
    </location>
    <ligand>
        <name>ATP</name>
        <dbReference type="ChEBI" id="CHEBI:30616"/>
    </ligand>
</feature>
<keyword evidence="7 15" id="KW-0067">ATP-binding</keyword>
<dbReference type="GO" id="GO:0000725">
    <property type="term" value="P:recombinational repair"/>
    <property type="evidence" value="ECO:0007669"/>
    <property type="project" value="TreeGrafter"/>
</dbReference>
<sequence length="1219" mass="137452">MNRTKAHRQRSAVGDLFDISEANSLPETTSSKRPPDWRARERALDIRRSWIVEAPAGSGKTGLLIQRYLKLLADESVEDPSQVLAITFTVKATAEMRERVISYLVSASRHEPVKSDSAFDRETRALAEAVLRRSASLGWELLQQPRRLNIRTIDSVCGEVARLLPVLSGGGGRQTPVEDPTLMYREAARETLMQLGGNDAELDAALRTVLLHRDGSLRDCERLLMEMLPARNQWGELVPLGRQQLDDAFLDEMVLPRLELALERAICAGLTRLSLIFPPGILKELASLAGEMGHAEGYKGDPSPIALCTGLHTAPQETAKHLEHWRALIHLLATKESKWRAAATRNHLGFNIERHHAQQLRLLVQQLWLRDDVLEAIKRVKDLPPAKYPQEQWAVAKALFRVLNRALVELQLIFARRGECDFAELGLLARVALRRDGAVSDLNKAWGMKLQHLLVDEMQDTSTSQYELIQLLTQRWDGHSQTVFLVGDPKQSIYLFRQARVERFVTTMQTEFLGDLPLSRLQLTANFRSQRNLVEAFNDDLSLLFPRTVSTENPDEVPYVEAKAVRGPSQSGSLNLVWHPRVLASAVSTEAAKKAKSRQAKREAQQVRAIVEDWRARPLPEGRNEPWKLAVLVRSRNLLIDIVTELKNDSKGAIPFRAVDIEALGERQEVLDLFALTRALMHPADRIAWLAVLHAPWCGLGRADLHLLAGADDPIWSERCIGDAIAERKDLLSEQSCARLMRVWPVLQAAEENRSGISTAQWVEKTWRSLGGDASLKPVELSNARRYLQLLDEVEEEAGTIEVNLLKRRLDKLYAQPPASGWAVDLMTVHKSKGLEWDVVMVPGLQKKDPANREKLLNWSEIDFGDVEAAHIMLAPIVGRGEGSRALNDWLKSMDKAKEAAERKRLFYVACTRAREELHLFASPKTKANGEINRPYGSLLATAWPAAERHFTDVPASKNVNQLPMMFPLPEEDEGFVGDIAASVDEAVRSAILQRLPIEFKPESRFSIGQKLFYGEDTDTPGAAHFERPEGSFEARAFGTAVHAFLEAIAKRLVEEINLEALLREVESWTPRIVALLRGEGLQPVVIERLARRVKTALTNMLQDEEGRWVLSQHAQASNELALTAWRDTRSSVRLDRVFHGGSKPMEPGTDYLWIIDYKTATHGRERADEFLVEERAKYTDQMKVYARMMKDRVTSGKLRVGLYYPMLPKLVWWTPESD</sequence>
<evidence type="ECO:0000256" key="10">
    <source>
        <dbReference type="ARBA" id="ARBA00023235"/>
    </source>
</evidence>
<dbReference type="PROSITE" id="PS51198">
    <property type="entry name" value="UVRD_HELICASE_ATP_BIND"/>
    <property type="match status" value="1"/>
</dbReference>
<evidence type="ECO:0000256" key="14">
    <source>
        <dbReference type="ARBA" id="ARBA00048988"/>
    </source>
</evidence>
<evidence type="ECO:0000256" key="11">
    <source>
        <dbReference type="ARBA" id="ARBA00034617"/>
    </source>
</evidence>
<dbReference type="RefSeq" id="WP_183980062.1">
    <property type="nucleotide sequence ID" value="NZ_JACHEB010000010.1"/>
</dbReference>
<keyword evidence="10" id="KW-0413">Isomerase</keyword>
<evidence type="ECO:0000256" key="9">
    <source>
        <dbReference type="ARBA" id="ARBA00023204"/>
    </source>
</evidence>
<evidence type="ECO:0000256" key="1">
    <source>
        <dbReference type="ARBA" id="ARBA00022722"/>
    </source>
</evidence>
<evidence type="ECO:0000256" key="8">
    <source>
        <dbReference type="ARBA" id="ARBA00023125"/>
    </source>
</evidence>
<dbReference type="GO" id="GO:0004527">
    <property type="term" value="F:exonuclease activity"/>
    <property type="evidence" value="ECO:0007669"/>
    <property type="project" value="UniProtKB-KW"/>
</dbReference>
<keyword evidence="19" id="KW-1185">Reference proteome</keyword>
<evidence type="ECO:0000256" key="7">
    <source>
        <dbReference type="ARBA" id="ARBA00022840"/>
    </source>
</evidence>
<name>A0A9X0U5L0_9BACT</name>
<keyword evidence="6" id="KW-0269">Exonuclease</keyword>
<feature type="domain" description="UvrD-like helicase C-terminal" evidence="17">
    <location>
        <begin position="546"/>
        <end position="834"/>
    </location>
</feature>
<dbReference type="GO" id="GO:0003677">
    <property type="term" value="F:DNA binding"/>
    <property type="evidence" value="ECO:0007669"/>
    <property type="project" value="UniProtKB-KW"/>
</dbReference>
<evidence type="ECO:0000256" key="15">
    <source>
        <dbReference type="PROSITE-ProRule" id="PRU00560"/>
    </source>
</evidence>
<evidence type="ECO:0000256" key="2">
    <source>
        <dbReference type="ARBA" id="ARBA00022741"/>
    </source>
</evidence>
<feature type="domain" description="UvrD-like helicase ATP-binding" evidence="16">
    <location>
        <begin position="33"/>
        <end position="530"/>
    </location>
</feature>
<keyword evidence="4 15" id="KW-0378">Hydrolase</keyword>
<reference evidence="18 19" key="1">
    <citation type="submission" date="2020-08" db="EMBL/GenBank/DDBJ databases">
        <title>Genomic Encyclopedia of Type Strains, Phase IV (KMG-V): Genome sequencing to study the core and pangenomes of soil and plant-associated prokaryotes.</title>
        <authorList>
            <person name="Whitman W."/>
        </authorList>
    </citation>
    <scope>NUCLEOTIDE SEQUENCE [LARGE SCALE GENOMIC DNA]</scope>
    <source>
        <strain evidence="18 19">X5P2</strain>
    </source>
</reference>
<protein>
    <recommendedName>
        <fullName evidence="12">DNA 3'-5' helicase</fullName>
        <ecNumber evidence="12">5.6.2.4</ecNumber>
    </recommendedName>
    <alternativeName>
        <fullName evidence="13">DNA 3'-5' helicase II</fullName>
    </alternativeName>
</protein>
<dbReference type="GO" id="GO:0043138">
    <property type="term" value="F:3'-5' DNA helicase activity"/>
    <property type="evidence" value="ECO:0007669"/>
    <property type="project" value="UniProtKB-EC"/>
</dbReference>
<evidence type="ECO:0000313" key="19">
    <source>
        <dbReference type="Proteomes" id="UP000535182"/>
    </source>
</evidence>
<gene>
    <name evidence="18" type="ORF">HDF14_004183</name>
</gene>
<dbReference type="AlphaFoldDB" id="A0A9X0U5L0"/>
<evidence type="ECO:0000256" key="5">
    <source>
        <dbReference type="ARBA" id="ARBA00022806"/>
    </source>
</evidence>
<comment type="caution">
    <text evidence="18">The sequence shown here is derived from an EMBL/GenBank/DDBJ whole genome shotgun (WGS) entry which is preliminary data.</text>
</comment>
<dbReference type="InterPro" id="IPR014016">
    <property type="entry name" value="UvrD-like_ATP-bd"/>
</dbReference>
<evidence type="ECO:0000256" key="6">
    <source>
        <dbReference type="ARBA" id="ARBA00022839"/>
    </source>
</evidence>
<keyword evidence="9" id="KW-0234">DNA repair</keyword>
<organism evidence="18 19">
    <name type="scientific">Tunturiibacter gelidiferens</name>
    <dbReference type="NCBI Taxonomy" id="3069689"/>
    <lineage>
        <taxon>Bacteria</taxon>
        <taxon>Pseudomonadati</taxon>
        <taxon>Acidobacteriota</taxon>
        <taxon>Terriglobia</taxon>
        <taxon>Terriglobales</taxon>
        <taxon>Acidobacteriaceae</taxon>
        <taxon>Tunturiibacter</taxon>
    </lineage>
</organism>
<dbReference type="GO" id="GO:0005829">
    <property type="term" value="C:cytosol"/>
    <property type="evidence" value="ECO:0007669"/>
    <property type="project" value="TreeGrafter"/>
</dbReference>